<sequence length="97" mass="11265">MITGLRCNLFFPPRSSSHKKKDFRCTRARSSGIYLFHWCTYRILKKSNQKAAKKFIPQKMITSEMMFEAKIQNYARKAAKKSDGSCQFTNGISKKFA</sequence>
<gene>
    <name evidence="1" type="ORF">EGI11_11825</name>
</gene>
<dbReference type="Proteomes" id="UP000270224">
    <property type="component" value="Unassembled WGS sequence"/>
</dbReference>
<evidence type="ECO:0000313" key="1">
    <source>
        <dbReference type="EMBL" id="ROI08313.1"/>
    </source>
</evidence>
<protein>
    <submittedName>
        <fullName evidence="1">Uncharacterized protein</fullName>
    </submittedName>
</protein>
<organism evidence="1 2">
    <name type="scientific">Kaistella daneshvariae</name>
    <dbReference type="NCBI Taxonomy" id="2487074"/>
    <lineage>
        <taxon>Bacteria</taxon>
        <taxon>Pseudomonadati</taxon>
        <taxon>Bacteroidota</taxon>
        <taxon>Flavobacteriia</taxon>
        <taxon>Flavobacteriales</taxon>
        <taxon>Weeksellaceae</taxon>
        <taxon>Chryseobacterium group</taxon>
        <taxon>Kaistella</taxon>
    </lineage>
</organism>
<evidence type="ECO:0000313" key="2">
    <source>
        <dbReference type="Proteomes" id="UP000270224"/>
    </source>
</evidence>
<comment type="caution">
    <text evidence="1">The sequence shown here is derived from an EMBL/GenBank/DDBJ whole genome shotgun (WGS) entry which is preliminary data.</text>
</comment>
<dbReference type="AlphaFoldDB" id="A0A3N0WTL0"/>
<reference evidence="2" key="1">
    <citation type="submission" date="2018-11" db="EMBL/GenBank/DDBJ databases">
        <title>Proposal to divide the Flavobacteriaceae and reorganize its genera based on Amino Acid Identity values calculated from whole genome sequences.</title>
        <authorList>
            <person name="Nicholson A.C."/>
            <person name="Gulvik C.A."/>
            <person name="Whitney A.M."/>
            <person name="Humrighouse B.W."/>
            <person name="Bell M."/>
            <person name="Holmens B."/>
            <person name="Steigerwalt A."/>
            <person name="Villarma A."/>
            <person name="Sheth M."/>
            <person name="Batra D."/>
            <person name="Pryor J."/>
            <person name="Bernardet J.-F."/>
            <person name="Hugo C."/>
            <person name="Kampfer P."/>
            <person name="Newman J."/>
            <person name="Mcquiston J.R."/>
        </authorList>
    </citation>
    <scope>NUCLEOTIDE SEQUENCE [LARGE SCALE GENOMIC DNA]</scope>
    <source>
        <strain evidence="2">H3056</strain>
    </source>
</reference>
<proteinExistence type="predicted"/>
<name>A0A3N0WTL0_9FLAO</name>
<accession>A0A3N0WTL0</accession>
<dbReference type="EMBL" id="RJUG01000004">
    <property type="protein sequence ID" value="ROI08313.1"/>
    <property type="molecule type" value="Genomic_DNA"/>
</dbReference>